<comment type="caution">
    <text evidence="2">The sequence shown here is derived from an EMBL/GenBank/DDBJ whole genome shotgun (WGS) entry which is preliminary data.</text>
</comment>
<dbReference type="HOGENOM" id="CLU_2602922_0_0_9"/>
<proteinExistence type="predicted"/>
<evidence type="ECO:0000313" key="2">
    <source>
        <dbReference type="EMBL" id="EHL10645.1"/>
    </source>
</evidence>
<name>G9X3A3_9FIRM</name>
<dbReference type="InterPro" id="IPR036866">
    <property type="entry name" value="RibonucZ/Hydroxyglut_hydro"/>
</dbReference>
<dbReference type="SUPFAM" id="SSF56281">
    <property type="entry name" value="Metallo-hydrolase/oxidoreductase"/>
    <property type="match status" value="1"/>
</dbReference>
<protein>
    <recommendedName>
        <fullName evidence="1">Beta-Casp domain-containing protein</fullName>
    </recommendedName>
</protein>
<dbReference type="BioCyc" id="EBAC796937-HMP:GMGH-862-MONOMER"/>
<organism evidence="2 3">
    <name type="scientific">Peptoanaerobacter stomatis</name>
    <dbReference type="NCBI Taxonomy" id="796937"/>
    <lineage>
        <taxon>Bacteria</taxon>
        <taxon>Bacillati</taxon>
        <taxon>Bacillota</taxon>
        <taxon>Clostridia</taxon>
        <taxon>Peptostreptococcales</taxon>
        <taxon>Filifactoraceae</taxon>
        <taxon>Peptoanaerobacter</taxon>
    </lineage>
</organism>
<dbReference type="InterPro" id="IPR022712">
    <property type="entry name" value="Beta_Casp"/>
</dbReference>
<sequence length="79" mass="8718">MIILAGSGMMTQGRSVEWAKWLLPQEKNAVCFCGYSGENTLASEIKDKVPFVKIGKSKIKNRSKICVLNSFSSHAKVNL</sequence>
<dbReference type="Proteomes" id="UP000006437">
    <property type="component" value="Unassembled WGS sequence"/>
</dbReference>
<evidence type="ECO:0000259" key="1">
    <source>
        <dbReference type="Pfam" id="PF10996"/>
    </source>
</evidence>
<dbReference type="Pfam" id="PF10996">
    <property type="entry name" value="Beta-Casp"/>
    <property type="match status" value="1"/>
</dbReference>
<reference evidence="2 3" key="1">
    <citation type="submission" date="2011-08" db="EMBL/GenBank/DDBJ databases">
        <title>The Genome Sequence of Eubacteriaceae bacterium ACC19a.</title>
        <authorList>
            <consortium name="The Broad Institute Genome Sequencing Platform"/>
            <person name="Earl A."/>
            <person name="Ward D."/>
            <person name="Feldgarden M."/>
            <person name="Gevers D."/>
            <person name="Sizova M."/>
            <person name="Hazen A."/>
            <person name="Epstein S."/>
            <person name="Young S.K."/>
            <person name="Zeng Q."/>
            <person name="Gargeya S."/>
            <person name="Fitzgerald M."/>
            <person name="Haas B."/>
            <person name="Abouelleil A."/>
            <person name="Alvarado L."/>
            <person name="Arachchi H.M."/>
            <person name="Berlin A."/>
            <person name="Brown A."/>
            <person name="Chapman S.B."/>
            <person name="Chen Z."/>
            <person name="Dunbar C."/>
            <person name="Freedman E."/>
            <person name="Gearin G."/>
            <person name="Gellesch M."/>
            <person name="Goldberg J."/>
            <person name="Griggs A."/>
            <person name="Gujja S."/>
            <person name="Heiman D."/>
            <person name="Howarth C."/>
            <person name="Larson L."/>
            <person name="Lui A."/>
            <person name="MacDonald P.J.P."/>
            <person name="Montmayeur A."/>
            <person name="Murphy C."/>
            <person name="Neiman D."/>
            <person name="Pearson M."/>
            <person name="Priest M."/>
            <person name="Roberts A."/>
            <person name="Saif S."/>
            <person name="Shea T."/>
            <person name="Shenoy N."/>
            <person name="Sisk P."/>
            <person name="Stolte C."/>
            <person name="Sykes S."/>
            <person name="Wortman J."/>
            <person name="Nusbaum C."/>
            <person name="Birren B."/>
        </authorList>
    </citation>
    <scope>NUCLEOTIDE SEQUENCE [LARGE SCALE GENOMIC DNA]</scope>
    <source>
        <strain evidence="2 3">ACC19a</strain>
    </source>
</reference>
<feature type="domain" description="Beta-Casp" evidence="1">
    <location>
        <begin position="1"/>
        <end position="45"/>
    </location>
</feature>
<dbReference type="Gene3D" id="3.40.50.10890">
    <property type="match status" value="1"/>
</dbReference>
<evidence type="ECO:0000313" key="3">
    <source>
        <dbReference type="Proteomes" id="UP000006437"/>
    </source>
</evidence>
<gene>
    <name evidence="2" type="ORF">HMPREF9629_00860</name>
</gene>
<accession>G9X3A3</accession>
<dbReference type="AlphaFoldDB" id="G9X3A3"/>
<dbReference type="EMBL" id="AFZE01000057">
    <property type="protein sequence ID" value="EHL10645.1"/>
    <property type="molecule type" value="Genomic_DNA"/>
</dbReference>